<reference evidence="2" key="1">
    <citation type="submission" date="2016-10" db="EMBL/GenBank/DDBJ databases">
        <authorList>
            <person name="de Groot N.N."/>
        </authorList>
    </citation>
    <scope>NUCLEOTIDE SEQUENCE [LARGE SCALE GENOMIC DNA]</scope>
    <source>
        <strain evidence="2">CGMCC 1.10697</strain>
    </source>
</reference>
<name>A0A1I0ZD04_9ACTN</name>
<organism evidence="2 3">
    <name type="scientific">Nocardioides alpinus</name>
    <dbReference type="NCBI Taxonomy" id="748909"/>
    <lineage>
        <taxon>Bacteria</taxon>
        <taxon>Bacillati</taxon>
        <taxon>Actinomycetota</taxon>
        <taxon>Actinomycetes</taxon>
        <taxon>Propionibacteriales</taxon>
        <taxon>Nocardioidaceae</taxon>
        <taxon>Nocardioides</taxon>
    </lineage>
</organism>
<evidence type="ECO:0000313" key="3">
    <source>
        <dbReference type="Proteomes" id="UP000199113"/>
    </source>
</evidence>
<gene>
    <name evidence="2" type="ORF">SAMN05192575_105202</name>
</gene>
<dbReference type="AlphaFoldDB" id="A0A1I0ZD04"/>
<dbReference type="STRING" id="748909.SAMN05192575_105202"/>
<accession>A0A1I0ZD04</accession>
<proteinExistence type="predicted"/>
<protein>
    <submittedName>
        <fullName evidence="2">Uncharacterized protein</fullName>
    </submittedName>
</protein>
<sequence length="61" mass="6460">MLSTIRGTAGMSHPGRVPSPWETTMPTPMYVRSLAQVLGMLSAGVVQVAVAAVQGPRKPQR</sequence>
<evidence type="ECO:0000313" key="2">
    <source>
        <dbReference type="EMBL" id="SFB23016.1"/>
    </source>
</evidence>
<dbReference type="EMBL" id="FOKC01000005">
    <property type="protein sequence ID" value="SFB23016.1"/>
    <property type="molecule type" value="Genomic_DNA"/>
</dbReference>
<feature type="region of interest" description="Disordered" evidence="1">
    <location>
        <begin position="1"/>
        <end position="23"/>
    </location>
</feature>
<evidence type="ECO:0000256" key="1">
    <source>
        <dbReference type="SAM" id="MobiDB-lite"/>
    </source>
</evidence>
<dbReference type="Proteomes" id="UP000199113">
    <property type="component" value="Unassembled WGS sequence"/>
</dbReference>